<dbReference type="Proteomes" id="UP001174934">
    <property type="component" value="Unassembled WGS sequence"/>
</dbReference>
<dbReference type="AlphaFoldDB" id="A0AA39U1U6"/>
<name>A0AA39U1U6_9PEZI</name>
<organism evidence="1 2">
    <name type="scientific">Bombardia bombarda</name>
    <dbReference type="NCBI Taxonomy" id="252184"/>
    <lineage>
        <taxon>Eukaryota</taxon>
        <taxon>Fungi</taxon>
        <taxon>Dikarya</taxon>
        <taxon>Ascomycota</taxon>
        <taxon>Pezizomycotina</taxon>
        <taxon>Sordariomycetes</taxon>
        <taxon>Sordariomycetidae</taxon>
        <taxon>Sordariales</taxon>
        <taxon>Lasiosphaeriaceae</taxon>
        <taxon>Bombardia</taxon>
    </lineage>
</organism>
<gene>
    <name evidence="1" type="ORF">B0T17DRAFT_121525</name>
</gene>
<keyword evidence="2" id="KW-1185">Reference proteome</keyword>
<evidence type="ECO:0000313" key="2">
    <source>
        <dbReference type="Proteomes" id="UP001174934"/>
    </source>
</evidence>
<dbReference type="EMBL" id="JAULSR010000010">
    <property type="protein sequence ID" value="KAK0610683.1"/>
    <property type="molecule type" value="Genomic_DNA"/>
</dbReference>
<accession>A0AA39U1U6</accession>
<reference evidence="1" key="1">
    <citation type="submission" date="2023-06" db="EMBL/GenBank/DDBJ databases">
        <title>Genome-scale phylogeny and comparative genomics of the fungal order Sordariales.</title>
        <authorList>
            <consortium name="Lawrence Berkeley National Laboratory"/>
            <person name="Hensen N."/>
            <person name="Bonometti L."/>
            <person name="Westerberg I."/>
            <person name="Brannstrom I.O."/>
            <person name="Guillou S."/>
            <person name="Cros-Aarteil S."/>
            <person name="Calhoun S."/>
            <person name="Haridas S."/>
            <person name="Kuo A."/>
            <person name="Mondo S."/>
            <person name="Pangilinan J."/>
            <person name="Riley R."/>
            <person name="LaButti K."/>
            <person name="Andreopoulos B."/>
            <person name="Lipzen A."/>
            <person name="Chen C."/>
            <person name="Yanf M."/>
            <person name="Daum C."/>
            <person name="Ng V."/>
            <person name="Clum A."/>
            <person name="Steindorff A."/>
            <person name="Ohm R."/>
            <person name="Martin F."/>
            <person name="Silar P."/>
            <person name="Natvig D."/>
            <person name="Lalanne C."/>
            <person name="Gautier V."/>
            <person name="Ament-velasquez S.L."/>
            <person name="Kruys A."/>
            <person name="Hutchinson M.I."/>
            <person name="Powell A.J."/>
            <person name="Barry K."/>
            <person name="Miller A.N."/>
            <person name="Grigoriev I.V."/>
            <person name="Debuchy R."/>
            <person name="Gladieux P."/>
            <person name="Thoren M.H."/>
            <person name="Johannesson H."/>
        </authorList>
    </citation>
    <scope>NUCLEOTIDE SEQUENCE</scope>
    <source>
        <strain evidence="1">SMH3391-2</strain>
    </source>
</reference>
<evidence type="ECO:0000313" key="1">
    <source>
        <dbReference type="EMBL" id="KAK0610683.1"/>
    </source>
</evidence>
<protein>
    <submittedName>
        <fullName evidence="1">Uncharacterized protein</fullName>
    </submittedName>
</protein>
<sequence length="230" mass="25746">MLYRTFQLYPNRGLPSCLGTLTIPGEENIYFLFLLGFYIRWVSHCRPMDPQAAFFRSLGGPRAALQVSQVSQIWPAYLKYLTYLNFFLSTFNPQKSSGPVRAFFGSQNFIRYLSDLSLTELKGAVAKIPDSGVNNLVMQPGACMPSCPQTTLFLCQLCRYNSAWMELSLSECLCVEITGLAALKSLSHSDDIAGIDNKSKAIFDKRGNCCCLWNHQLSISSSGKTRSWKS</sequence>
<proteinExistence type="predicted"/>
<comment type="caution">
    <text evidence="1">The sequence shown here is derived from an EMBL/GenBank/DDBJ whole genome shotgun (WGS) entry which is preliminary data.</text>
</comment>